<dbReference type="AlphaFoldDB" id="L1K2A2"/>
<feature type="non-terminal residue" evidence="2">
    <location>
        <position position="1"/>
    </location>
</feature>
<feature type="non-terminal residue" evidence="2">
    <location>
        <position position="220"/>
    </location>
</feature>
<reference evidence="3" key="3">
    <citation type="submission" date="2015-06" db="UniProtKB">
        <authorList>
            <consortium name="EnsemblProtists"/>
        </authorList>
    </citation>
    <scope>IDENTIFICATION</scope>
</reference>
<evidence type="ECO:0000313" key="3">
    <source>
        <dbReference type="EnsemblProtists" id="EKX54580"/>
    </source>
</evidence>
<dbReference type="InterPro" id="IPR009030">
    <property type="entry name" value="Growth_fac_rcpt_cys_sf"/>
</dbReference>
<feature type="domain" description="Tyrosine-protein kinase ephrin type A/B receptor-like" evidence="1">
    <location>
        <begin position="163"/>
        <end position="212"/>
    </location>
</feature>
<accession>L1K2A2</accession>
<dbReference type="PaxDb" id="55529-EKX54580"/>
<dbReference type="Gene3D" id="2.10.50.10">
    <property type="entry name" value="Tumor Necrosis Factor Receptor, subunit A, domain 2"/>
    <property type="match status" value="4"/>
</dbReference>
<name>L1K2A2_GUITC</name>
<dbReference type="GeneID" id="17311344"/>
<dbReference type="PANTHER" id="PTHR46967:SF2">
    <property type="entry name" value="SUSHI, VON WILLEBRAND FACTOR TYPE A, EGF AND PENTRAXIN DOMAIN-CONTAINING PROTEIN 1-LIKE"/>
    <property type="match status" value="1"/>
</dbReference>
<feature type="domain" description="Tyrosine-protein kinase ephrin type A/B receptor-like" evidence="1">
    <location>
        <begin position="49"/>
        <end position="87"/>
    </location>
</feature>
<dbReference type="PANTHER" id="PTHR46967">
    <property type="entry name" value="INSULIN-LIKE GROWTH FACTOR BINDING PROTEIN,N-TERMINAL"/>
    <property type="match status" value="1"/>
</dbReference>
<protein>
    <recommendedName>
        <fullName evidence="1">Tyrosine-protein kinase ephrin type A/B receptor-like domain-containing protein</fullName>
    </recommendedName>
</protein>
<dbReference type="HOGENOM" id="CLU_1253490_0_0_1"/>
<dbReference type="SMART" id="SM01411">
    <property type="entry name" value="Ephrin_rec_like"/>
    <property type="match status" value="4"/>
</dbReference>
<keyword evidence="4" id="KW-1185">Reference proteome</keyword>
<dbReference type="Pfam" id="PF07699">
    <property type="entry name" value="Ephrin_rec_like"/>
    <property type="match status" value="2"/>
</dbReference>
<dbReference type="OMA" id="NDCICEA"/>
<evidence type="ECO:0000313" key="4">
    <source>
        <dbReference type="Proteomes" id="UP000011087"/>
    </source>
</evidence>
<reference evidence="2 4" key="1">
    <citation type="journal article" date="2012" name="Nature">
        <title>Algal genomes reveal evolutionary mosaicism and the fate of nucleomorphs.</title>
        <authorList>
            <consortium name="DOE Joint Genome Institute"/>
            <person name="Curtis B.A."/>
            <person name="Tanifuji G."/>
            <person name="Burki F."/>
            <person name="Gruber A."/>
            <person name="Irimia M."/>
            <person name="Maruyama S."/>
            <person name="Arias M.C."/>
            <person name="Ball S.G."/>
            <person name="Gile G.H."/>
            <person name="Hirakawa Y."/>
            <person name="Hopkins J.F."/>
            <person name="Kuo A."/>
            <person name="Rensing S.A."/>
            <person name="Schmutz J."/>
            <person name="Symeonidi A."/>
            <person name="Elias M."/>
            <person name="Eveleigh R.J."/>
            <person name="Herman E.K."/>
            <person name="Klute M.J."/>
            <person name="Nakayama T."/>
            <person name="Obornik M."/>
            <person name="Reyes-Prieto A."/>
            <person name="Armbrust E.V."/>
            <person name="Aves S.J."/>
            <person name="Beiko R.G."/>
            <person name="Coutinho P."/>
            <person name="Dacks J.B."/>
            <person name="Durnford D.G."/>
            <person name="Fast N.M."/>
            <person name="Green B.R."/>
            <person name="Grisdale C.J."/>
            <person name="Hempel F."/>
            <person name="Henrissat B."/>
            <person name="Hoppner M.P."/>
            <person name="Ishida K."/>
            <person name="Kim E."/>
            <person name="Koreny L."/>
            <person name="Kroth P.G."/>
            <person name="Liu Y."/>
            <person name="Malik S.B."/>
            <person name="Maier U.G."/>
            <person name="McRose D."/>
            <person name="Mock T."/>
            <person name="Neilson J.A."/>
            <person name="Onodera N.T."/>
            <person name="Poole A.M."/>
            <person name="Pritham E.J."/>
            <person name="Richards T.A."/>
            <person name="Rocap G."/>
            <person name="Roy S.W."/>
            <person name="Sarai C."/>
            <person name="Schaack S."/>
            <person name="Shirato S."/>
            <person name="Slamovits C.H."/>
            <person name="Spencer D.F."/>
            <person name="Suzuki S."/>
            <person name="Worden A.Z."/>
            <person name="Zauner S."/>
            <person name="Barry K."/>
            <person name="Bell C."/>
            <person name="Bharti A.K."/>
            <person name="Crow J.A."/>
            <person name="Grimwood J."/>
            <person name="Kramer R."/>
            <person name="Lindquist E."/>
            <person name="Lucas S."/>
            <person name="Salamov A."/>
            <person name="McFadden G.I."/>
            <person name="Lane C.E."/>
            <person name="Keeling P.J."/>
            <person name="Gray M.W."/>
            <person name="Grigoriev I.V."/>
            <person name="Archibald J.M."/>
        </authorList>
    </citation>
    <scope>NUCLEOTIDE SEQUENCE</scope>
    <source>
        <strain evidence="2 4">CCMP2712</strain>
    </source>
</reference>
<gene>
    <name evidence="2" type="ORF">GUITHDRAFT_53027</name>
</gene>
<dbReference type="EnsemblProtists" id="EKX54580">
    <property type="protein sequence ID" value="EKX54580"/>
    <property type="gene ID" value="GUITHDRAFT_53027"/>
</dbReference>
<organism evidence="2">
    <name type="scientific">Guillardia theta (strain CCMP2712)</name>
    <name type="common">Cryptophyte</name>
    <dbReference type="NCBI Taxonomy" id="905079"/>
    <lineage>
        <taxon>Eukaryota</taxon>
        <taxon>Cryptophyceae</taxon>
        <taxon>Pyrenomonadales</taxon>
        <taxon>Geminigeraceae</taxon>
        <taxon>Guillardia</taxon>
    </lineage>
</organism>
<dbReference type="RefSeq" id="XP_005841560.1">
    <property type="nucleotide sequence ID" value="XM_005841503.1"/>
</dbReference>
<evidence type="ECO:0000259" key="1">
    <source>
        <dbReference type="Pfam" id="PF07699"/>
    </source>
</evidence>
<dbReference type="EMBL" id="JH992967">
    <property type="protein sequence ID" value="EKX54580.1"/>
    <property type="molecule type" value="Genomic_DNA"/>
</dbReference>
<dbReference type="InterPro" id="IPR011641">
    <property type="entry name" value="Tyr-kin_ephrin_A/B_rcpt-like"/>
</dbReference>
<evidence type="ECO:0000313" key="2">
    <source>
        <dbReference type="EMBL" id="EKX54580.1"/>
    </source>
</evidence>
<reference evidence="4" key="2">
    <citation type="submission" date="2012-11" db="EMBL/GenBank/DDBJ databases">
        <authorList>
            <person name="Kuo A."/>
            <person name="Curtis B.A."/>
            <person name="Tanifuji G."/>
            <person name="Burki F."/>
            <person name="Gruber A."/>
            <person name="Irimia M."/>
            <person name="Maruyama S."/>
            <person name="Arias M.C."/>
            <person name="Ball S.G."/>
            <person name="Gile G.H."/>
            <person name="Hirakawa Y."/>
            <person name="Hopkins J.F."/>
            <person name="Rensing S.A."/>
            <person name="Schmutz J."/>
            <person name="Symeonidi A."/>
            <person name="Elias M."/>
            <person name="Eveleigh R.J."/>
            <person name="Herman E.K."/>
            <person name="Klute M.J."/>
            <person name="Nakayama T."/>
            <person name="Obornik M."/>
            <person name="Reyes-Prieto A."/>
            <person name="Armbrust E.V."/>
            <person name="Aves S.J."/>
            <person name="Beiko R.G."/>
            <person name="Coutinho P."/>
            <person name="Dacks J.B."/>
            <person name="Durnford D.G."/>
            <person name="Fast N.M."/>
            <person name="Green B.R."/>
            <person name="Grisdale C."/>
            <person name="Hempe F."/>
            <person name="Henrissat B."/>
            <person name="Hoppner M.P."/>
            <person name="Ishida K.-I."/>
            <person name="Kim E."/>
            <person name="Koreny L."/>
            <person name="Kroth P.G."/>
            <person name="Liu Y."/>
            <person name="Malik S.-B."/>
            <person name="Maier U.G."/>
            <person name="McRose D."/>
            <person name="Mock T."/>
            <person name="Neilson J.A."/>
            <person name="Onodera N.T."/>
            <person name="Poole A.M."/>
            <person name="Pritham E.J."/>
            <person name="Richards T.A."/>
            <person name="Rocap G."/>
            <person name="Roy S.W."/>
            <person name="Sarai C."/>
            <person name="Schaack S."/>
            <person name="Shirato S."/>
            <person name="Slamovits C.H."/>
            <person name="Spencer D.F."/>
            <person name="Suzuki S."/>
            <person name="Worden A.Z."/>
            <person name="Zauner S."/>
            <person name="Barry K."/>
            <person name="Bell C."/>
            <person name="Bharti A.K."/>
            <person name="Crow J.A."/>
            <person name="Grimwood J."/>
            <person name="Kramer R."/>
            <person name="Lindquist E."/>
            <person name="Lucas S."/>
            <person name="Salamov A."/>
            <person name="McFadden G.I."/>
            <person name="Lane C.E."/>
            <person name="Keeling P.J."/>
            <person name="Gray M.W."/>
            <person name="Grigoriev I.V."/>
            <person name="Archibald J.M."/>
        </authorList>
    </citation>
    <scope>NUCLEOTIDE SEQUENCE</scope>
    <source>
        <strain evidence="4">CCMP2712</strain>
    </source>
</reference>
<dbReference type="KEGG" id="gtt:GUITHDRAFT_53027"/>
<dbReference type="OrthoDB" id="6515930at2759"/>
<dbReference type="SUPFAM" id="SSF57184">
    <property type="entry name" value="Growth factor receptor domain"/>
    <property type="match status" value="1"/>
</dbReference>
<sequence length="220" mass="22791">CDAGSYVDQTGQFECKLCPANALSPIGSKKLQDCYCTPGYVGDPATGLPCTACKINYYKANPGIGSCVACPPKSFTYLTASSSIQDCYCEPGYYAVGLDQGQLTCERCLPGYFCKGGHAAMARCPTGMWSTAGNDTCQECPFGSELADVPQSGTVQDCLCARGYYSANNDASPPCAPCPTGFFKASTGLSSCLSCPAGTYAQVSPAVSTDSCKVCSGTYA</sequence>
<proteinExistence type="predicted"/>
<dbReference type="Proteomes" id="UP000011087">
    <property type="component" value="Unassembled WGS sequence"/>
</dbReference>
<dbReference type="STRING" id="905079.L1K2A2"/>